<dbReference type="EMBL" id="SATR01000158">
    <property type="protein sequence ID" value="TFH89007.1"/>
    <property type="molecule type" value="Genomic_DNA"/>
</dbReference>
<dbReference type="GO" id="GO:0016740">
    <property type="term" value="F:transferase activity"/>
    <property type="evidence" value="ECO:0007669"/>
    <property type="project" value="UniProtKB-KW"/>
</dbReference>
<evidence type="ECO:0000313" key="3">
    <source>
        <dbReference type="Proteomes" id="UP000297753"/>
    </source>
</evidence>
<organism evidence="1 3">
    <name type="scientific">Vibrio ouci</name>
    <dbReference type="NCBI Taxonomy" id="2499078"/>
    <lineage>
        <taxon>Bacteria</taxon>
        <taxon>Pseudomonadati</taxon>
        <taxon>Pseudomonadota</taxon>
        <taxon>Gammaproteobacteria</taxon>
        <taxon>Vibrionales</taxon>
        <taxon>Vibrionaceae</taxon>
        <taxon>Vibrio</taxon>
    </lineage>
</organism>
<dbReference type="AlphaFoldDB" id="A0A4Y8W8J0"/>
<proteinExistence type="predicted"/>
<reference evidence="1 3" key="1">
    <citation type="submission" date="2019-01" db="EMBL/GenBank/DDBJ databases">
        <title>Vibrio BEI176 sp. nov, a marine bacterium isolated from China: eastern marignal seas.</title>
        <authorList>
            <person name="Li B."/>
        </authorList>
    </citation>
    <scope>NUCLEOTIDE SEQUENCE [LARGE SCALE GENOMIC DNA]</scope>
    <source>
        <strain evidence="1 3">BEI176</strain>
    </source>
</reference>
<evidence type="ECO:0000313" key="1">
    <source>
        <dbReference type="EMBL" id="TFH88875.1"/>
    </source>
</evidence>
<dbReference type="EMBL" id="SATR01000252">
    <property type="protein sequence ID" value="TFH88875.1"/>
    <property type="molecule type" value="Genomic_DNA"/>
</dbReference>
<feature type="non-terminal residue" evidence="1">
    <location>
        <position position="41"/>
    </location>
</feature>
<name>A0A4Y8W8J0_9VIBR</name>
<keyword evidence="1" id="KW-0808">Transferase</keyword>
<keyword evidence="3" id="KW-1185">Reference proteome</keyword>
<dbReference type="Proteomes" id="UP000297753">
    <property type="component" value="Unassembled WGS sequence"/>
</dbReference>
<evidence type="ECO:0000313" key="2">
    <source>
        <dbReference type="EMBL" id="TFH89007.1"/>
    </source>
</evidence>
<gene>
    <name evidence="2" type="ORF">ELS82_24690</name>
    <name evidence="1" type="ORF">ELS82_25505</name>
</gene>
<accession>A0A4Y8W8J0</accession>
<protein>
    <submittedName>
        <fullName evidence="1">GNAT family N-acetyltransferase</fullName>
    </submittedName>
</protein>
<comment type="caution">
    <text evidence="1">The sequence shown here is derived from an EMBL/GenBank/DDBJ whole genome shotgun (WGS) entry which is preliminary data.</text>
</comment>
<sequence length="41" mass="4655">MEITKAKVGHQDQFKDYVESCIADGLELYEEAKTDSSAYLK</sequence>